<evidence type="ECO:0000313" key="2">
    <source>
        <dbReference type="EMBL" id="MCQ4081713.1"/>
    </source>
</evidence>
<feature type="region of interest" description="Disordered" evidence="1">
    <location>
        <begin position="88"/>
        <end position="138"/>
    </location>
</feature>
<dbReference type="Proteomes" id="UP001057702">
    <property type="component" value="Unassembled WGS sequence"/>
</dbReference>
<dbReference type="InterPro" id="IPR045925">
    <property type="entry name" value="DUF6344"/>
</dbReference>
<organism evidence="2 3">
    <name type="scientific">Streptomyces humicola</name>
    <dbReference type="NCBI Taxonomy" id="2953240"/>
    <lineage>
        <taxon>Bacteria</taxon>
        <taxon>Bacillati</taxon>
        <taxon>Actinomycetota</taxon>
        <taxon>Actinomycetes</taxon>
        <taxon>Kitasatosporales</taxon>
        <taxon>Streptomycetaceae</taxon>
        <taxon>Streptomyces</taxon>
    </lineage>
</organism>
<dbReference type="EMBL" id="JANFNG010000009">
    <property type="protein sequence ID" value="MCQ4081713.1"/>
    <property type="molecule type" value="Genomic_DNA"/>
</dbReference>
<evidence type="ECO:0000256" key="1">
    <source>
        <dbReference type="SAM" id="MobiDB-lite"/>
    </source>
</evidence>
<feature type="compositionally biased region" description="Low complexity" evidence="1">
    <location>
        <begin position="103"/>
        <end position="119"/>
    </location>
</feature>
<comment type="caution">
    <text evidence="2">The sequence shown here is derived from an EMBL/GenBank/DDBJ whole genome shotgun (WGS) entry which is preliminary data.</text>
</comment>
<accession>A0ABT1PX93</accession>
<evidence type="ECO:0000313" key="3">
    <source>
        <dbReference type="Proteomes" id="UP001057702"/>
    </source>
</evidence>
<feature type="region of interest" description="Disordered" evidence="1">
    <location>
        <begin position="31"/>
        <end position="62"/>
    </location>
</feature>
<gene>
    <name evidence="2" type="ORF">NGB36_14120</name>
</gene>
<dbReference type="RefSeq" id="WP_255920616.1">
    <property type="nucleotide sequence ID" value="NZ_JANFNG010000009.1"/>
</dbReference>
<name>A0ABT1PX93_9ACTN</name>
<protein>
    <submittedName>
        <fullName evidence="2">DUF6344 domain-containing protein</fullName>
    </submittedName>
</protein>
<feature type="compositionally biased region" description="Low complexity" evidence="1">
    <location>
        <begin position="34"/>
        <end position="44"/>
    </location>
</feature>
<dbReference type="Pfam" id="PF19871">
    <property type="entry name" value="DUF6344"/>
    <property type="match status" value="1"/>
</dbReference>
<keyword evidence="3" id="KW-1185">Reference proteome</keyword>
<reference evidence="2" key="1">
    <citation type="submission" date="2022-06" db="EMBL/GenBank/DDBJ databases">
        <title>Draft genome sequence of Streptomyces sp. RB6PN25 isolated from peat swamp forest in Thailand.</title>
        <authorList>
            <person name="Duangmal K."/>
            <person name="Klaysubun C."/>
        </authorList>
    </citation>
    <scope>NUCLEOTIDE SEQUENCE</scope>
    <source>
        <strain evidence="2">RB6PN25</strain>
    </source>
</reference>
<proteinExistence type="predicted"/>
<sequence>MATTRVTKMWTVFVFAFLKFLSALGLKSAASDRQPAAQQPAAQPDTQRGVQSPAPFIPAAADPPPCELPYGLPYEGFLPPTIKQRIRAEAHGSTPTARRICRGSADVAGTASTSASTGAIPAPRGGHGAELGTPGLAA</sequence>